<name>X1A3U2_9ZZZZ</name>
<comment type="caution">
    <text evidence="1">The sequence shown here is derived from an EMBL/GenBank/DDBJ whole genome shotgun (WGS) entry which is preliminary data.</text>
</comment>
<dbReference type="EMBL" id="BART01018638">
    <property type="protein sequence ID" value="GAG76439.1"/>
    <property type="molecule type" value="Genomic_DNA"/>
</dbReference>
<dbReference type="InterPro" id="IPR036873">
    <property type="entry name" value="Rhodanese-like_dom_sf"/>
</dbReference>
<evidence type="ECO:0008006" key="2">
    <source>
        <dbReference type="Google" id="ProtNLM"/>
    </source>
</evidence>
<evidence type="ECO:0000313" key="1">
    <source>
        <dbReference type="EMBL" id="GAG76439.1"/>
    </source>
</evidence>
<organism evidence="1">
    <name type="scientific">marine sediment metagenome</name>
    <dbReference type="NCBI Taxonomy" id="412755"/>
    <lineage>
        <taxon>unclassified sequences</taxon>
        <taxon>metagenomes</taxon>
        <taxon>ecological metagenomes</taxon>
    </lineage>
</organism>
<dbReference type="SUPFAM" id="SSF52821">
    <property type="entry name" value="Rhodanese/Cell cycle control phosphatase"/>
    <property type="match status" value="1"/>
</dbReference>
<dbReference type="AlphaFoldDB" id="X1A3U2"/>
<dbReference type="Gene3D" id="3.40.250.10">
    <property type="entry name" value="Rhodanese-like domain"/>
    <property type="match status" value="1"/>
</dbReference>
<feature type="non-terminal residue" evidence="1">
    <location>
        <position position="61"/>
    </location>
</feature>
<gene>
    <name evidence="1" type="ORF">S01H4_35120</name>
</gene>
<sequence>MAENDKQADVGHVKVDDVEVKEVWERLKQDPGSVLIDVRTQAEWAYVGVPDLSSLGKQLLL</sequence>
<accession>X1A3U2</accession>
<reference evidence="1" key="1">
    <citation type="journal article" date="2014" name="Front. Microbiol.">
        <title>High frequency of phylogenetically diverse reductive dehalogenase-homologous genes in deep subseafloor sedimentary metagenomes.</title>
        <authorList>
            <person name="Kawai M."/>
            <person name="Futagami T."/>
            <person name="Toyoda A."/>
            <person name="Takaki Y."/>
            <person name="Nishi S."/>
            <person name="Hori S."/>
            <person name="Arai W."/>
            <person name="Tsubouchi T."/>
            <person name="Morono Y."/>
            <person name="Uchiyama I."/>
            <person name="Ito T."/>
            <person name="Fujiyama A."/>
            <person name="Inagaki F."/>
            <person name="Takami H."/>
        </authorList>
    </citation>
    <scope>NUCLEOTIDE SEQUENCE</scope>
    <source>
        <strain evidence="1">Expedition CK06-06</strain>
    </source>
</reference>
<proteinExistence type="predicted"/>
<protein>
    <recommendedName>
        <fullName evidence="2">Rhodanese domain-containing protein</fullName>
    </recommendedName>
</protein>